<dbReference type="Pfam" id="PF06990">
    <property type="entry name" value="Gal-3-0_sulfotr"/>
    <property type="match status" value="1"/>
</dbReference>
<evidence type="ECO:0000256" key="5">
    <source>
        <dbReference type="ARBA" id="ARBA00022968"/>
    </source>
</evidence>
<accession>A0A6J2WQ08</accession>
<dbReference type="GO" id="GO:0001733">
    <property type="term" value="F:galactosylceramide sulfotransferase activity"/>
    <property type="evidence" value="ECO:0007669"/>
    <property type="project" value="InterPro"/>
</dbReference>
<proteinExistence type="inferred from homology"/>
<evidence type="ECO:0000313" key="11">
    <source>
        <dbReference type="Proteomes" id="UP000504632"/>
    </source>
</evidence>
<gene>
    <name evidence="12" type="primary">LOC115826714</name>
</gene>
<dbReference type="Proteomes" id="UP000504632">
    <property type="component" value="Chromosome 13"/>
</dbReference>
<keyword evidence="5" id="KW-0735">Signal-anchor</keyword>
<feature type="region of interest" description="Disordered" evidence="10">
    <location>
        <begin position="40"/>
        <end position="96"/>
    </location>
</feature>
<comment type="subcellular location">
    <subcellularLocation>
        <location evidence="1">Golgi apparatus membrane</location>
        <topology evidence="1">Single-pass type II membrane protein</topology>
    </subcellularLocation>
</comment>
<dbReference type="GO" id="GO:0000139">
    <property type="term" value="C:Golgi membrane"/>
    <property type="evidence" value="ECO:0007669"/>
    <property type="project" value="UniProtKB-SubCell"/>
</dbReference>
<organism evidence="11 12">
    <name type="scientific">Chanos chanos</name>
    <name type="common">Milkfish</name>
    <name type="synonym">Mugil chanos</name>
    <dbReference type="NCBI Taxonomy" id="29144"/>
    <lineage>
        <taxon>Eukaryota</taxon>
        <taxon>Metazoa</taxon>
        <taxon>Chordata</taxon>
        <taxon>Craniata</taxon>
        <taxon>Vertebrata</taxon>
        <taxon>Euteleostomi</taxon>
        <taxon>Actinopterygii</taxon>
        <taxon>Neopterygii</taxon>
        <taxon>Teleostei</taxon>
        <taxon>Ostariophysi</taxon>
        <taxon>Gonorynchiformes</taxon>
        <taxon>Chanidae</taxon>
        <taxon>Chanos</taxon>
    </lineage>
</organism>
<dbReference type="GeneID" id="115826714"/>
<dbReference type="PANTHER" id="PTHR14647:SF84">
    <property type="entry name" value="GALACTOSE-3-O-SULFOTRANSFERASE 2-LIKE"/>
    <property type="match status" value="1"/>
</dbReference>
<name>A0A6J2WQ08_CHACN</name>
<dbReference type="InParanoid" id="A0A6J2WQ08"/>
<keyword evidence="8" id="KW-0472">Membrane</keyword>
<dbReference type="OrthoDB" id="514299at2759"/>
<dbReference type="RefSeq" id="XP_030646458.1">
    <property type="nucleotide sequence ID" value="XM_030790598.1"/>
</dbReference>
<reference evidence="12" key="1">
    <citation type="submission" date="2025-08" db="UniProtKB">
        <authorList>
            <consortium name="RefSeq"/>
        </authorList>
    </citation>
    <scope>IDENTIFICATION</scope>
</reference>
<dbReference type="SUPFAM" id="SSF52540">
    <property type="entry name" value="P-loop containing nucleoside triphosphate hydrolases"/>
    <property type="match status" value="1"/>
</dbReference>
<protein>
    <submittedName>
        <fullName evidence="12">Galactose-3-O-sulfotransferase 2</fullName>
    </submittedName>
</protein>
<keyword evidence="6" id="KW-1133">Transmembrane helix</keyword>
<evidence type="ECO:0000256" key="8">
    <source>
        <dbReference type="ARBA" id="ARBA00023136"/>
    </source>
</evidence>
<evidence type="ECO:0000256" key="1">
    <source>
        <dbReference type="ARBA" id="ARBA00004323"/>
    </source>
</evidence>
<keyword evidence="3" id="KW-0808">Transferase</keyword>
<evidence type="ECO:0000256" key="7">
    <source>
        <dbReference type="ARBA" id="ARBA00023034"/>
    </source>
</evidence>
<dbReference type="GO" id="GO:0009247">
    <property type="term" value="P:glycolipid biosynthetic process"/>
    <property type="evidence" value="ECO:0007669"/>
    <property type="project" value="InterPro"/>
</dbReference>
<evidence type="ECO:0000256" key="2">
    <source>
        <dbReference type="ARBA" id="ARBA00008124"/>
    </source>
</evidence>
<evidence type="ECO:0000256" key="4">
    <source>
        <dbReference type="ARBA" id="ARBA00022692"/>
    </source>
</evidence>
<keyword evidence="9" id="KW-0325">Glycoprotein</keyword>
<keyword evidence="7" id="KW-0333">Golgi apparatus</keyword>
<dbReference type="PANTHER" id="PTHR14647">
    <property type="entry name" value="GALACTOSE-3-O-SULFOTRANSFERASE"/>
    <property type="match status" value="1"/>
</dbReference>
<comment type="similarity">
    <text evidence="2">Belongs to the galactose-3-O-sulfotransferase family.</text>
</comment>
<keyword evidence="11" id="KW-1185">Reference proteome</keyword>
<dbReference type="InterPro" id="IPR009729">
    <property type="entry name" value="Gal-3-0_sulfotransfrase"/>
</dbReference>
<feature type="compositionally biased region" description="Basic and acidic residues" evidence="10">
    <location>
        <begin position="71"/>
        <end position="84"/>
    </location>
</feature>
<sequence length="439" mass="50733">MTLRWMSMQLWRRRVTGPLVALLITVLLMFLATHSLQNNREHDVSAVERKAQRSDGVMHPSSHHNPSNTHRQREQPRPDSDPHQHGRRKRSLPPIAFLKTHKTGSSTVQNILFRLGERERATFAFPYISYQFSYPNRFQAKYVDELPAGSSQFDILCSHMRLDLPQLKQVMPPNTVLFTILRDPTTTFESTFNYYTNVVPAFAKAKNASRVTGGKSALATFLENPDAFWNPHARANGPAKNPMSFDLGLNNVAWSLSWPSDLIQLEDAFHLVMIMEHFDESLVLLGDLLGLETEDLAYVRLNARAGHQVSPLERETREKIREWNSLDVLLYDFFFRLFWEKAKDYGLDRLNEDVAQLRVTRERLKQKCVSKEAVPPGELEDLLRPWQSETATIVGYKVREDLGTQDQAFCVRLVLPELQYHSHLYFQQYGRDMRAVPPE</sequence>
<evidence type="ECO:0000256" key="10">
    <source>
        <dbReference type="SAM" id="MobiDB-lite"/>
    </source>
</evidence>
<evidence type="ECO:0000256" key="3">
    <source>
        <dbReference type="ARBA" id="ARBA00022679"/>
    </source>
</evidence>
<evidence type="ECO:0000313" key="12">
    <source>
        <dbReference type="RefSeq" id="XP_030646458.1"/>
    </source>
</evidence>
<dbReference type="AlphaFoldDB" id="A0A6J2WQ08"/>
<dbReference type="InterPro" id="IPR027417">
    <property type="entry name" value="P-loop_NTPase"/>
</dbReference>
<feature type="compositionally biased region" description="Basic and acidic residues" evidence="10">
    <location>
        <begin position="40"/>
        <end position="53"/>
    </location>
</feature>
<keyword evidence="4" id="KW-0812">Transmembrane</keyword>
<evidence type="ECO:0000256" key="6">
    <source>
        <dbReference type="ARBA" id="ARBA00022989"/>
    </source>
</evidence>
<evidence type="ECO:0000256" key="9">
    <source>
        <dbReference type="ARBA" id="ARBA00023180"/>
    </source>
</evidence>
<feature type="compositionally biased region" description="Low complexity" evidence="10">
    <location>
        <begin position="59"/>
        <end position="68"/>
    </location>
</feature>
<dbReference type="Gene3D" id="3.40.50.300">
    <property type="entry name" value="P-loop containing nucleotide triphosphate hydrolases"/>
    <property type="match status" value="1"/>
</dbReference>